<dbReference type="AlphaFoldDB" id="A0A9X6LTN1"/>
<dbReference type="EMBL" id="MOOP01000021">
    <property type="protein sequence ID" value="OUB53589.1"/>
    <property type="molecule type" value="Genomic_DNA"/>
</dbReference>
<evidence type="ECO:0000313" key="1">
    <source>
        <dbReference type="EMBL" id="OUB53589.1"/>
    </source>
</evidence>
<name>A0A9X6LTN1_BACTU</name>
<organism evidence="1 2">
    <name type="scientific">Bacillus thuringiensis serovar iberica</name>
    <dbReference type="NCBI Taxonomy" id="180866"/>
    <lineage>
        <taxon>Bacteria</taxon>
        <taxon>Bacillati</taxon>
        <taxon>Bacillota</taxon>
        <taxon>Bacilli</taxon>
        <taxon>Bacillales</taxon>
        <taxon>Bacillaceae</taxon>
        <taxon>Bacillus</taxon>
        <taxon>Bacillus cereus group</taxon>
    </lineage>
</organism>
<dbReference type="PANTHER" id="PTHR30290:SF59">
    <property type="entry name" value="OLIGOPEPTIDE ABC TRANSPORTER,SUBSTRATE-BINDING PROTEIN"/>
    <property type="match status" value="1"/>
</dbReference>
<protein>
    <recommendedName>
        <fullName evidence="3">Peptide ABC transporter substrate-binding protein</fullName>
    </recommendedName>
</protein>
<sequence>MGPEPDSYKSLFLSNAEYNYARYKNADFDKLWEEAAVETDKTKRAELYHKIQETAREDVPYLPIAYPKAVIAVDKKFDGLKEAKAIPVTMFEDLSKIYEVK</sequence>
<gene>
    <name evidence="1" type="ORF">BK741_02895</name>
</gene>
<reference evidence="1 2" key="1">
    <citation type="submission" date="2016-10" db="EMBL/GenBank/DDBJ databases">
        <title>Comparative genomics of Bacillus thuringiensis reveals a path to pathogens against multiple invertebrate hosts.</title>
        <authorList>
            <person name="Zheng J."/>
            <person name="Gao Q."/>
            <person name="Liu H."/>
            <person name="Peng D."/>
            <person name="Ruan L."/>
            <person name="Sun M."/>
        </authorList>
    </citation>
    <scope>NUCLEOTIDE SEQUENCE [LARGE SCALE GENOMIC DNA]</scope>
    <source>
        <strain evidence="1">BGSC 4BW1</strain>
    </source>
</reference>
<dbReference type="SUPFAM" id="SSF53850">
    <property type="entry name" value="Periplasmic binding protein-like II"/>
    <property type="match status" value="1"/>
</dbReference>
<accession>A0A9X6LTN1</accession>
<dbReference type="GO" id="GO:1904680">
    <property type="term" value="F:peptide transmembrane transporter activity"/>
    <property type="evidence" value="ECO:0007669"/>
    <property type="project" value="TreeGrafter"/>
</dbReference>
<evidence type="ECO:0008006" key="3">
    <source>
        <dbReference type="Google" id="ProtNLM"/>
    </source>
</evidence>
<evidence type="ECO:0000313" key="2">
    <source>
        <dbReference type="Proteomes" id="UP000195120"/>
    </source>
</evidence>
<comment type="caution">
    <text evidence="1">The sequence shown here is derived from an EMBL/GenBank/DDBJ whole genome shotgun (WGS) entry which is preliminary data.</text>
</comment>
<dbReference type="GO" id="GO:0015833">
    <property type="term" value="P:peptide transport"/>
    <property type="evidence" value="ECO:0007669"/>
    <property type="project" value="TreeGrafter"/>
</dbReference>
<proteinExistence type="predicted"/>
<dbReference type="InterPro" id="IPR039424">
    <property type="entry name" value="SBP_5"/>
</dbReference>
<dbReference type="PANTHER" id="PTHR30290">
    <property type="entry name" value="PERIPLASMIC BINDING COMPONENT OF ABC TRANSPORTER"/>
    <property type="match status" value="1"/>
</dbReference>
<dbReference type="Gene3D" id="3.10.105.10">
    <property type="entry name" value="Dipeptide-binding Protein, Domain 3"/>
    <property type="match status" value="1"/>
</dbReference>
<dbReference type="Proteomes" id="UP000195120">
    <property type="component" value="Unassembled WGS sequence"/>
</dbReference>